<keyword evidence="2" id="KW-1185">Reference proteome</keyword>
<evidence type="ECO:0000313" key="2">
    <source>
        <dbReference type="Proteomes" id="UP000184050"/>
    </source>
</evidence>
<sequence>MEKFGWNRLIETVYFYGFITKEQKEVNEIVIENLDFLKKAWDEYFEE</sequence>
<gene>
    <name evidence="1" type="ORF">SAMN05444280_10870</name>
</gene>
<name>A0A1M6F8P1_9BACT</name>
<dbReference type="RefSeq" id="WP_175552479.1">
    <property type="nucleotide sequence ID" value="NZ_FQZE01000008.1"/>
</dbReference>
<dbReference type="Proteomes" id="UP000184050">
    <property type="component" value="Unassembled WGS sequence"/>
</dbReference>
<accession>A0A1M6F8P1</accession>
<reference evidence="1 2" key="1">
    <citation type="submission" date="2016-11" db="EMBL/GenBank/DDBJ databases">
        <authorList>
            <person name="Jaros S."/>
            <person name="Januszkiewicz K."/>
            <person name="Wedrychowicz H."/>
        </authorList>
    </citation>
    <scope>NUCLEOTIDE SEQUENCE [LARGE SCALE GENOMIC DNA]</scope>
    <source>
        <strain evidence="1 2">DSM 27063</strain>
    </source>
</reference>
<organism evidence="1 2">
    <name type="scientific">Tangfeifania diversioriginum</name>
    <dbReference type="NCBI Taxonomy" id="1168035"/>
    <lineage>
        <taxon>Bacteria</taxon>
        <taxon>Pseudomonadati</taxon>
        <taxon>Bacteroidota</taxon>
        <taxon>Bacteroidia</taxon>
        <taxon>Marinilabiliales</taxon>
        <taxon>Prolixibacteraceae</taxon>
        <taxon>Tangfeifania</taxon>
    </lineage>
</organism>
<evidence type="ECO:0000313" key="1">
    <source>
        <dbReference type="EMBL" id="SHI93969.1"/>
    </source>
</evidence>
<dbReference type="EMBL" id="FQZE01000008">
    <property type="protein sequence ID" value="SHI93969.1"/>
    <property type="molecule type" value="Genomic_DNA"/>
</dbReference>
<dbReference type="AlphaFoldDB" id="A0A1M6F8P1"/>
<protein>
    <submittedName>
        <fullName evidence="1">Uncharacterized protein</fullName>
    </submittedName>
</protein>
<proteinExistence type="predicted"/>
<dbReference type="STRING" id="1168035.SAMN05444280_10870"/>